<accession>A0AAW5JPE9</accession>
<protein>
    <submittedName>
        <fullName evidence="10">Sodium:proton antiporter</fullName>
    </submittedName>
</protein>
<reference evidence="10" key="1">
    <citation type="submission" date="2022-06" db="EMBL/GenBank/DDBJ databases">
        <title>Isolation of gut microbiota from human fecal samples.</title>
        <authorList>
            <person name="Pamer E.G."/>
            <person name="Barat B."/>
            <person name="Waligurski E."/>
            <person name="Medina S."/>
            <person name="Paddock L."/>
            <person name="Mostad J."/>
        </authorList>
    </citation>
    <scope>NUCLEOTIDE SEQUENCE</scope>
    <source>
        <strain evidence="10">DFI.9.91</strain>
    </source>
</reference>
<evidence type="ECO:0000256" key="3">
    <source>
        <dbReference type="ARBA" id="ARBA00022475"/>
    </source>
</evidence>
<dbReference type="InterPro" id="IPR001750">
    <property type="entry name" value="ND/Mrp_TM"/>
</dbReference>
<feature type="transmembrane region" description="Helical" evidence="8">
    <location>
        <begin position="422"/>
        <end position="447"/>
    </location>
</feature>
<keyword evidence="3" id="KW-1003">Cell membrane</keyword>
<feature type="domain" description="NADH:quinone oxidoreductase/Mrp antiporter transmembrane" evidence="9">
    <location>
        <begin position="134"/>
        <end position="425"/>
    </location>
</feature>
<dbReference type="Proteomes" id="UP001204562">
    <property type="component" value="Unassembled WGS sequence"/>
</dbReference>
<feature type="transmembrane region" description="Helical" evidence="8">
    <location>
        <begin position="324"/>
        <end position="345"/>
    </location>
</feature>
<comment type="caution">
    <text evidence="10">The sequence shown here is derived from an EMBL/GenBank/DDBJ whole genome shotgun (WGS) entry which is preliminary data.</text>
</comment>
<keyword evidence="4 7" id="KW-0812">Transmembrane</keyword>
<feature type="transmembrane region" description="Helical" evidence="8">
    <location>
        <begin position="81"/>
        <end position="101"/>
    </location>
</feature>
<dbReference type="PANTHER" id="PTHR42703">
    <property type="entry name" value="NADH DEHYDROGENASE"/>
    <property type="match status" value="1"/>
</dbReference>
<dbReference type="EMBL" id="JANFYS010000018">
    <property type="protein sequence ID" value="MCQ4770707.1"/>
    <property type="molecule type" value="Genomic_DNA"/>
</dbReference>
<feature type="transmembrane region" description="Helical" evidence="8">
    <location>
        <begin position="113"/>
        <end position="131"/>
    </location>
</feature>
<dbReference type="PRINTS" id="PR01434">
    <property type="entry name" value="NADHDHGNASE5"/>
</dbReference>
<name>A0AAW5JPE9_9FIRM</name>
<evidence type="ECO:0000256" key="2">
    <source>
        <dbReference type="ARBA" id="ARBA00005346"/>
    </source>
</evidence>
<evidence type="ECO:0000256" key="7">
    <source>
        <dbReference type="RuleBase" id="RU000320"/>
    </source>
</evidence>
<gene>
    <name evidence="10" type="ORF">NE579_09550</name>
</gene>
<evidence type="ECO:0000313" key="10">
    <source>
        <dbReference type="EMBL" id="MCQ4770707.1"/>
    </source>
</evidence>
<dbReference type="Pfam" id="PF00361">
    <property type="entry name" value="Proton_antipo_M"/>
    <property type="match status" value="1"/>
</dbReference>
<feature type="transmembrane region" description="Helical" evidence="8">
    <location>
        <begin position="168"/>
        <end position="194"/>
    </location>
</feature>
<evidence type="ECO:0000256" key="8">
    <source>
        <dbReference type="SAM" id="Phobius"/>
    </source>
</evidence>
<keyword evidence="6 8" id="KW-0472">Membrane</keyword>
<evidence type="ECO:0000256" key="4">
    <source>
        <dbReference type="ARBA" id="ARBA00022692"/>
    </source>
</evidence>
<evidence type="ECO:0000313" key="11">
    <source>
        <dbReference type="Proteomes" id="UP001204562"/>
    </source>
</evidence>
<comment type="subcellular location">
    <subcellularLocation>
        <location evidence="1">Cell membrane</location>
        <topology evidence="1">Multi-pass membrane protein</topology>
    </subcellularLocation>
    <subcellularLocation>
        <location evidence="7">Membrane</location>
        <topology evidence="7">Multi-pass membrane protein</topology>
    </subcellularLocation>
</comment>
<evidence type="ECO:0000259" key="9">
    <source>
        <dbReference type="Pfam" id="PF00361"/>
    </source>
</evidence>
<feature type="transmembrane region" description="Helical" evidence="8">
    <location>
        <begin position="137"/>
        <end position="156"/>
    </location>
</feature>
<dbReference type="PANTHER" id="PTHR42703:SF1">
    <property type="entry name" value="NA(+)_H(+) ANTIPORTER SUBUNIT D1"/>
    <property type="match status" value="1"/>
</dbReference>
<dbReference type="AlphaFoldDB" id="A0AAW5JPE9"/>
<feature type="transmembrane region" description="Helical" evidence="8">
    <location>
        <begin position="472"/>
        <end position="493"/>
    </location>
</feature>
<feature type="transmembrane region" description="Helical" evidence="8">
    <location>
        <begin position="36"/>
        <end position="55"/>
    </location>
</feature>
<feature type="transmembrane region" description="Helical" evidence="8">
    <location>
        <begin position="252"/>
        <end position="272"/>
    </location>
</feature>
<feature type="transmembrane region" description="Helical" evidence="8">
    <location>
        <begin position="284"/>
        <end position="304"/>
    </location>
</feature>
<evidence type="ECO:0000256" key="1">
    <source>
        <dbReference type="ARBA" id="ARBA00004651"/>
    </source>
</evidence>
<proteinExistence type="inferred from homology"/>
<evidence type="ECO:0000256" key="6">
    <source>
        <dbReference type="ARBA" id="ARBA00023136"/>
    </source>
</evidence>
<organism evidence="10 11">
    <name type="scientific">Intestinimonas massiliensis</name>
    <name type="common">ex Afouda et al. 2020</name>
    <dbReference type="NCBI Taxonomy" id="1673721"/>
    <lineage>
        <taxon>Bacteria</taxon>
        <taxon>Bacillati</taxon>
        <taxon>Bacillota</taxon>
        <taxon>Clostridia</taxon>
        <taxon>Eubacteriales</taxon>
        <taxon>Intestinimonas</taxon>
    </lineage>
</organism>
<feature type="transmembrane region" description="Helical" evidence="8">
    <location>
        <begin position="6"/>
        <end position="24"/>
    </location>
</feature>
<feature type="transmembrane region" description="Helical" evidence="8">
    <location>
        <begin position="382"/>
        <end position="410"/>
    </location>
</feature>
<dbReference type="RefSeq" id="WP_256304082.1">
    <property type="nucleotide sequence ID" value="NZ_JANFYS010000018.1"/>
</dbReference>
<keyword evidence="5 8" id="KW-1133">Transmembrane helix</keyword>
<feature type="transmembrane region" description="Helical" evidence="8">
    <location>
        <begin position="214"/>
        <end position="240"/>
    </location>
</feature>
<dbReference type="InterPro" id="IPR050586">
    <property type="entry name" value="CPA3_Na-H_Antiporter_D"/>
</dbReference>
<evidence type="ECO:0000256" key="5">
    <source>
        <dbReference type="ARBA" id="ARBA00022989"/>
    </source>
</evidence>
<dbReference type="GO" id="GO:0005886">
    <property type="term" value="C:plasma membrane"/>
    <property type="evidence" value="ECO:0007669"/>
    <property type="project" value="UniProtKB-SubCell"/>
</dbReference>
<comment type="similarity">
    <text evidence="2">Belongs to the CPA3 antiporters (TC 2.A.63) subunit D family.</text>
</comment>
<sequence>MRPFVENFPFFCIFLALVAGILSATFRSGRAAYRMTLAVTGAIAVLSALTLRYVVEGGLSFGYTMGRFPIPLGNAIRCGPLQALLCTVFAGVLLFALVGGSRDLFHDVLPEKQRFYFVMVNLIDAALLSLVYTNDAFTGYVFIEISTIAACALVMAKDNGPNLIATIRYLFMSLMGSGLFLIGLAILTSITGYLLMPSMAEAVARLAETGEYRVPLTVCAGLMVTGLGIKSAMFPFHLWLPDAHGGATTASSALLSGLVLKGYIVLMMTLMVRVFSMELMVELGVTNVVLLFGLLGMIFGSLGAMREYHVKRMLAYSSVAQIGYIFMGIGLGSAAGLVASCFHILVHACCKPLLFCCAGRLSAVSGHHRSLKNLRGSAYRDIAAGIGFTVGSLSMIGIPLFGGFVSKLYFASASLPTNRTAVTLLTIALSTVLNALYYIPALLSIWMRPDPADERAVLADATPEMLAFDRPFTAAAAVFTASIFILGIFYHPITDIIEAGIRLI</sequence>